<dbReference type="Proteomes" id="UP000236319">
    <property type="component" value="Unassembled WGS sequence"/>
</dbReference>
<dbReference type="Gene3D" id="3.30.1560.10">
    <property type="entry name" value="Mago nashi"/>
    <property type="match status" value="1"/>
</dbReference>
<comment type="caution">
    <text evidence="4">The sequence shown here is derived from an EMBL/GenBank/DDBJ whole genome shotgun (WGS) entry which is preliminary data.</text>
</comment>
<protein>
    <submittedName>
        <fullName evidence="4">Mago nashi</fullName>
    </submittedName>
</protein>
<sequence length="252" mass="29886">MADDGFYLRYYVGHEGKFGHEFLEFELTDDGKLLYKNNSNYRKDSMIKKEAFLTRAVIEEMKRIILESEIMNEDHSDWPIPDRVGRQELELKLDGKRYTYSTSKIGSLSDVQNSKDPNGLRVFYYLVQDLKCFVFSLISLCFRVSSHHARGSQLCRSGPSDPTNTLKSRIYHRSTSHRNCGMNEAVEFMLLYAYYGSCVDMRDQPRRRYRRYRTLYLNPTCHNRLQNNPMDYRLIRRLNPYDPHQSRSSHSR</sequence>
<dbReference type="CDD" id="cd11295">
    <property type="entry name" value="Mago_nashi"/>
    <property type="match status" value="1"/>
</dbReference>
<gene>
    <name evidence="4" type="ORF">BOVATA_030560</name>
</gene>
<keyword evidence="3" id="KW-0539">Nucleus</keyword>
<name>A0A2H6KEY7_9APIC</name>
<dbReference type="OrthoDB" id="6495301at2759"/>
<evidence type="ECO:0000256" key="3">
    <source>
        <dbReference type="ARBA" id="ARBA00023242"/>
    </source>
</evidence>
<dbReference type="GO" id="GO:0008380">
    <property type="term" value="P:RNA splicing"/>
    <property type="evidence" value="ECO:0007669"/>
    <property type="project" value="InterPro"/>
</dbReference>
<reference evidence="4 5" key="1">
    <citation type="journal article" date="2017" name="BMC Genomics">
        <title>Whole-genome assembly of Babesia ovata and comparative genomics between closely related pathogens.</title>
        <authorList>
            <person name="Yamagishi J."/>
            <person name="Asada M."/>
            <person name="Hakimi H."/>
            <person name="Tanaka T.Q."/>
            <person name="Sugimoto C."/>
            <person name="Kawazu S."/>
        </authorList>
    </citation>
    <scope>NUCLEOTIDE SEQUENCE [LARGE SCALE GENOMIC DNA]</scope>
    <source>
        <strain evidence="4 5">Miyake</strain>
    </source>
</reference>
<comment type="similarity">
    <text evidence="2">Belongs to the mago nashi family.</text>
</comment>
<dbReference type="GeneID" id="39875333"/>
<comment type="subcellular location">
    <subcellularLocation>
        <location evidence="1">Nucleus</location>
    </subcellularLocation>
</comment>
<organism evidence="4 5">
    <name type="scientific">Babesia ovata</name>
    <dbReference type="NCBI Taxonomy" id="189622"/>
    <lineage>
        <taxon>Eukaryota</taxon>
        <taxon>Sar</taxon>
        <taxon>Alveolata</taxon>
        <taxon>Apicomplexa</taxon>
        <taxon>Aconoidasida</taxon>
        <taxon>Piroplasmida</taxon>
        <taxon>Babesiidae</taxon>
        <taxon>Babesia</taxon>
    </lineage>
</organism>
<proteinExistence type="inferred from homology"/>
<evidence type="ECO:0000256" key="2">
    <source>
        <dbReference type="ARBA" id="ARBA00009270"/>
    </source>
</evidence>
<dbReference type="InterPro" id="IPR036605">
    <property type="entry name" value="Mago_nashi_sf"/>
</dbReference>
<evidence type="ECO:0000256" key="1">
    <source>
        <dbReference type="ARBA" id="ARBA00004123"/>
    </source>
</evidence>
<dbReference type="VEuPathDB" id="PiroplasmaDB:BOVATA_030560"/>
<dbReference type="FunFam" id="3.30.1560.10:FF:000001">
    <property type="entry name" value="Protein mago nashi homolog"/>
    <property type="match status" value="1"/>
</dbReference>
<dbReference type="PANTHER" id="PTHR12638:SF0">
    <property type="entry name" value="MAGO HOMOLOG, EXON JUNCTION COMPLEX SUBUNIT-RELATED"/>
    <property type="match status" value="1"/>
</dbReference>
<evidence type="ECO:0000313" key="5">
    <source>
        <dbReference type="Proteomes" id="UP000236319"/>
    </source>
</evidence>
<dbReference type="AlphaFoldDB" id="A0A2H6KEY7"/>
<evidence type="ECO:0000313" key="4">
    <source>
        <dbReference type="EMBL" id="GBE61563.1"/>
    </source>
</evidence>
<dbReference type="InterPro" id="IPR004023">
    <property type="entry name" value="Mago_nashi"/>
</dbReference>
<dbReference type="PANTHER" id="PTHR12638">
    <property type="entry name" value="PROTEIN MAGO NASHI HOMOLOG"/>
    <property type="match status" value="1"/>
</dbReference>
<dbReference type="Pfam" id="PF02792">
    <property type="entry name" value="Mago_nashi"/>
    <property type="match status" value="1"/>
</dbReference>
<dbReference type="GO" id="GO:0035145">
    <property type="term" value="C:exon-exon junction complex"/>
    <property type="evidence" value="ECO:0007669"/>
    <property type="project" value="InterPro"/>
</dbReference>
<dbReference type="SUPFAM" id="SSF89817">
    <property type="entry name" value="Mago nashi protein"/>
    <property type="match status" value="1"/>
</dbReference>
<dbReference type="EMBL" id="BDSA01000003">
    <property type="protein sequence ID" value="GBE61563.1"/>
    <property type="molecule type" value="Genomic_DNA"/>
</dbReference>
<dbReference type="RefSeq" id="XP_028867806.1">
    <property type="nucleotide sequence ID" value="XM_029011973.1"/>
</dbReference>
<accession>A0A2H6KEY7</accession>
<keyword evidence="5" id="KW-1185">Reference proteome</keyword>